<dbReference type="Proteomes" id="UP000027178">
    <property type="component" value="Unassembled WGS sequence"/>
</dbReference>
<dbReference type="OrthoDB" id="4764618at2"/>
<dbReference type="HOGENOM" id="CLU_1601388_0_0_11"/>
<dbReference type="EMBL" id="JNBY01000055">
    <property type="protein sequence ID" value="KDN86722.1"/>
    <property type="molecule type" value="Genomic_DNA"/>
</dbReference>
<dbReference type="AlphaFoldDB" id="A0A066YZT9"/>
<dbReference type="InterPro" id="IPR056911">
    <property type="entry name" value="Phage_Znf_bind_put"/>
</dbReference>
<comment type="caution">
    <text evidence="3">The sequence shown here is derived from an EMBL/GenBank/DDBJ whole genome shotgun (WGS) entry which is preliminary data.</text>
</comment>
<protein>
    <recommendedName>
        <fullName evidence="2">DNA-binding phage zinc finger domain-containing protein</fullName>
    </recommendedName>
</protein>
<feature type="compositionally biased region" description="Basic residues" evidence="1">
    <location>
        <begin position="165"/>
        <end position="178"/>
    </location>
</feature>
<sequence length="178" mass="18979">MNRSETALLLALCASYDRRTVGEADVRAWQLVLADVDHQQAEAAVVAHYGDTRDWIMPADIKRRVAAHRADAARDIQGPGQAAEVPDADPDNIPAYLAALRTQRTRGAEGGALKQRPVLALLAGVGQPVPTELAAVRRPGALGVRCDTCKAAIGRPCKTPSQKPRAPHSARRTAVRAA</sequence>
<proteinExistence type="predicted"/>
<reference evidence="3 4" key="1">
    <citation type="submission" date="2014-05" db="EMBL/GenBank/DDBJ databases">
        <title>Draft Genome Sequence of Kitasatospora cheerisanensis KCTC 2395.</title>
        <authorList>
            <person name="Nam D.H."/>
        </authorList>
    </citation>
    <scope>NUCLEOTIDE SEQUENCE [LARGE SCALE GENOMIC DNA]</scope>
    <source>
        <strain evidence="3 4">KCTC 2395</strain>
    </source>
</reference>
<evidence type="ECO:0000259" key="2">
    <source>
        <dbReference type="Pfam" id="PF24623"/>
    </source>
</evidence>
<gene>
    <name evidence="3" type="ORF">KCH_15100</name>
</gene>
<feature type="region of interest" description="Disordered" evidence="1">
    <location>
        <begin position="155"/>
        <end position="178"/>
    </location>
</feature>
<name>A0A066YZT9_9ACTN</name>
<dbReference type="Pfam" id="PF24623">
    <property type="entry name" value="Phage_zn_bind_8"/>
    <property type="match status" value="1"/>
</dbReference>
<dbReference type="eggNOG" id="ENOG5033FPA">
    <property type="taxonomic scope" value="Bacteria"/>
</dbReference>
<evidence type="ECO:0000313" key="4">
    <source>
        <dbReference type="Proteomes" id="UP000027178"/>
    </source>
</evidence>
<feature type="domain" description="DNA-binding phage zinc finger" evidence="2">
    <location>
        <begin position="136"/>
        <end position="177"/>
    </location>
</feature>
<dbReference type="RefSeq" id="WP_051652835.1">
    <property type="nucleotide sequence ID" value="NZ_KK853997.1"/>
</dbReference>
<accession>A0A066YZT9</accession>
<dbReference type="PATRIC" id="fig|1348663.4.peg.1449"/>
<keyword evidence="4" id="KW-1185">Reference proteome</keyword>
<organism evidence="3 4">
    <name type="scientific">Kitasatospora cheerisanensis KCTC 2395</name>
    <dbReference type="NCBI Taxonomy" id="1348663"/>
    <lineage>
        <taxon>Bacteria</taxon>
        <taxon>Bacillati</taxon>
        <taxon>Actinomycetota</taxon>
        <taxon>Actinomycetes</taxon>
        <taxon>Kitasatosporales</taxon>
        <taxon>Streptomycetaceae</taxon>
        <taxon>Kitasatospora</taxon>
    </lineage>
</organism>
<evidence type="ECO:0000256" key="1">
    <source>
        <dbReference type="SAM" id="MobiDB-lite"/>
    </source>
</evidence>
<evidence type="ECO:0000313" key="3">
    <source>
        <dbReference type="EMBL" id="KDN86722.1"/>
    </source>
</evidence>